<feature type="region of interest" description="Disordered" evidence="1">
    <location>
        <begin position="2127"/>
        <end position="2162"/>
    </location>
</feature>
<feature type="compositionally biased region" description="Low complexity" evidence="1">
    <location>
        <begin position="3223"/>
        <end position="3235"/>
    </location>
</feature>
<keyword evidence="4" id="KW-1185">Reference proteome</keyword>
<feature type="region of interest" description="Disordered" evidence="1">
    <location>
        <begin position="3468"/>
        <end position="3501"/>
    </location>
</feature>
<comment type="caution">
    <text evidence="3">The sequence shown here is derived from an EMBL/GenBank/DDBJ whole genome shotgun (WGS) entry which is preliminary data.</text>
</comment>
<feature type="compositionally biased region" description="Polar residues" evidence="1">
    <location>
        <begin position="3476"/>
        <end position="3489"/>
    </location>
</feature>
<feature type="compositionally biased region" description="Low complexity" evidence="1">
    <location>
        <begin position="3175"/>
        <end position="3200"/>
    </location>
</feature>
<feature type="region of interest" description="Disordered" evidence="1">
    <location>
        <begin position="2453"/>
        <end position="2472"/>
    </location>
</feature>
<accession>A0A9K3GGP8</accession>
<name>A0A9K3GGP8_9EUKA</name>
<feature type="compositionally biased region" description="Basic and acidic residues" evidence="1">
    <location>
        <begin position="3236"/>
        <end position="3249"/>
    </location>
</feature>
<evidence type="ECO:0000313" key="4">
    <source>
        <dbReference type="Proteomes" id="UP000265618"/>
    </source>
</evidence>
<feature type="compositionally biased region" description="Polar residues" evidence="1">
    <location>
        <begin position="1938"/>
        <end position="1949"/>
    </location>
</feature>
<gene>
    <name evidence="3" type="ORF">KIPB_003504</name>
</gene>
<feature type="compositionally biased region" description="Polar residues" evidence="1">
    <location>
        <begin position="2086"/>
        <end position="2102"/>
    </location>
</feature>
<protein>
    <recommendedName>
        <fullName evidence="2">RAVE complex protein Rav1 C-terminal domain-containing protein</fullName>
    </recommendedName>
</protein>
<feature type="compositionally biased region" description="Polar residues" evidence="1">
    <location>
        <begin position="2546"/>
        <end position="2560"/>
    </location>
</feature>
<feature type="domain" description="RAVE complex protein Rav1 C-terminal" evidence="2">
    <location>
        <begin position="1439"/>
        <end position="1565"/>
    </location>
</feature>
<feature type="compositionally biased region" description="Basic and acidic residues" evidence="1">
    <location>
        <begin position="1956"/>
        <end position="1970"/>
    </location>
</feature>
<feature type="region of interest" description="Disordered" evidence="1">
    <location>
        <begin position="2506"/>
        <end position="2569"/>
    </location>
</feature>
<feature type="compositionally biased region" description="Low complexity" evidence="1">
    <location>
        <begin position="2408"/>
        <end position="2429"/>
    </location>
</feature>
<dbReference type="GO" id="GO:0043291">
    <property type="term" value="C:RAVE complex"/>
    <property type="evidence" value="ECO:0007669"/>
    <property type="project" value="TreeGrafter"/>
</dbReference>
<feature type="region of interest" description="Disordered" evidence="1">
    <location>
        <begin position="1784"/>
        <end position="1906"/>
    </location>
</feature>
<dbReference type="GO" id="GO:0007035">
    <property type="term" value="P:vacuolar acidification"/>
    <property type="evidence" value="ECO:0007669"/>
    <property type="project" value="TreeGrafter"/>
</dbReference>
<feature type="compositionally biased region" description="Polar residues" evidence="1">
    <location>
        <begin position="2127"/>
        <end position="2137"/>
    </location>
</feature>
<organism evidence="3 4">
    <name type="scientific">Kipferlia bialata</name>
    <dbReference type="NCBI Taxonomy" id="797122"/>
    <lineage>
        <taxon>Eukaryota</taxon>
        <taxon>Metamonada</taxon>
        <taxon>Carpediemonas-like organisms</taxon>
        <taxon>Kipferlia</taxon>
    </lineage>
</organism>
<feature type="region of interest" description="Disordered" evidence="1">
    <location>
        <begin position="3103"/>
        <end position="3249"/>
    </location>
</feature>
<feature type="compositionally biased region" description="Basic and acidic residues" evidence="1">
    <location>
        <begin position="2145"/>
        <end position="2162"/>
    </location>
</feature>
<feature type="compositionally biased region" description="Polar residues" evidence="1">
    <location>
        <begin position="2019"/>
        <end position="2032"/>
    </location>
</feature>
<feature type="compositionally biased region" description="Polar residues" evidence="1">
    <location>
        <begin position="3131"/>
        <end position="3140"/>
    </location>
</feature>
<evidence type="ECO:0000256" key="1">
    <source>
        <dbReference type="SAM" id="MobiDB-lite"/>
    </source>
</evidence>
<feature type="compositionally biased region" description="Basic residues" evidence="1">
    <location>
        <begin position="3212"/>
        <end position="3222"/>
    </location>
</feature>
<dbReference type="EMBL" id="BDIP01000676">
    <property type="protein sequence ID" value="GIQ82378.1"/>
    <property type="molecule type" value="Genomic_DNA"/>
</dbReference>
<feature type="compositionally biased region" description="Low complexity" evidence="1">
    <location>
        <begin position="1865"/>
        <end position="1881"/>
    </location>
</feature>
<feature type="region of interest" description="Disordered" evidence="1">
    <location>
        <begin position="2398"/>
        <end position="2429"/>
    </location>
</feature>
<feature type="compositionally biased region" description="Low complexity" evidence="1">
    <location>
        <begin position="1983"/>
        <end position="1997"/>
    </location>
</feature>
<reference evidence="3 4" key="1">
    <citation type="journal article" date="2018" name="PLoS ONE">
        <title>The draft genome of Kipferlia bialata reveals reductive genome evolution in fornicate parasites.</title>
        <authorList>
            <person name="Tanifuji G."/>
            <person name="Takabayashi S."/>
            <person name="Kume K."/>
            <person name="Takagi M."/>
            <person name="Nakayama T."/>
            <person name="Kamikawa R."/>
            <person name="Inagaki Y."/>
            <person name="Hashimoto T."/>
        </authorList>
    </citation>
    <scope>NUCLEOTIDE SEQUENCE [LARGE SCALE GENOMIC DNA]</scope>
    <source>
        <strain evidence="3">NY0173</strain>
    </source>
</reference>
<dbReference type="InterPro" id="IPR022033">
    <property type="entry name" value="Rav1p_C"/>
</dbReference>
<feature type="compositionally biased region" description="Polar residues" evidence="1">
    <location>
        <begin position="2506"/>
        <end position="2529"/>
    </location>
</feature>
<evidence type="ECO:0000313" key="3">
    <source>
        <dbReference type="EMBL" id="GIQ82378.1"/>
    </source>
</evidence>
<dbReference type="InterPro" id="IPR052208">
    <property type="entry name" value="DmX-like/RAVE_component"/>
</dbReference>
<evidence type="ECO:0000259" key="2">
    <source>
        <dbReference type="Pfam" id="PF12234"/>
    </source>
</evidence>
<feature type="region of interest" description="Disordered" evidence="1">
    <location>
        <begin position="1935"/>
        <end position="2102"/>
    </location>
</feature>
<dbReference type="PANTHER" id="PTHR13950:SF9">
    <property type="entry name" value="RABCONNECTIN-3A"/>
    <property type="match status" value="1"/>
</dbReference>
<sequence length="3723" mass="393898">MHCGRGSDRSVLQYISAQALSTALLPVTKYRRHAPQSISPPVLLGYTFLSSCVVCVLLHTHEIPNAAKGSRVANKGSSKDRREAERGVQCLRAVMMQVEREGERESGSPPEVLHSIVIAGEGEGEREGDRTASVAFCPDTHTLCIAYASGLHLHRVSISTEREREGVATQECIVTSTPLPLPFPHDVLAFTVGSVHVLKGAEGERAIWRLTLMLVPESVESLRFLYSLSLSLPSEDQWGEREDGDAEGERGIVCVDRTSIVPLCLRGESEDAPPPSSLSLQSDSGLLIVSSGVYATIHGVTYASPAAPSLTSLSLPTGETESVVGNMHVGDAFPALLQLGGASVTPPPSPTPPKRSNTGTIRRMMSDREGQMGRIGGMLASIGETSPCAIPADVPPCAPTLPLAPCYKAYGFIPQSLATPLKTSLPLGVCDTPPPVSVVEAWVGSLSLSLRVHSLLPSTSPSGSGPSHSQCLHGHTMRADLDLSSVISDTSMCVHSIRVEAVGVKHEAARKQFSAGAANWVHTSDSSSDSSDLDSDSDSDSEKRERERQREIEEGKLLREQSRSIVVTRDTRKLALRHSVKETERERVVVPGVRLPSLGGDVCLVSMDPDSECVYRIHMVLGADGEEGVSPRHMCISVDVALATLSVMSLPPTLASSVTLAPLPSVATVSLVHPISVEREREAEVTLGQRALPGYLVTLGSSVSTPSSPAAAYLDICTTCEKGSPLSVPRRLLLSTLKAGSRGEGSRDRDRDVLSPDSIVGWEVVSVEAANPTMPRRTSLSQSFSLSATSIGSPTRSPLSAPSTQSLVVSVLVYKRDGSALLLSNAKKSAARRGSRAEPRGLFPLSSSGSSDTLFLVDTRRCFDRHDTLGLGGCLYLSASRSMHTTTVFRSGSVVSPSKHTCAGGASPLGVVASSILSADGRHLLLRRLSVSEKSGSLSLTVYPTARVSLSASSIAVNHGSSMEVSTPATENTPLYRIRQILPDTSTGGVYILVNQAVFRSGPSGLTGTTSSIECVHEVDCLLATCLHPDGRLLSLVLPDKRESKSTKTDSEGDVLLCVGDLRDAVTVNVTSALPSEVANTLVKALREGSECVSMRAANAGVDVVTQTAGVLHVSIPTRSPAVSVGALVSAYRTTDDPSGTPSAAQSVTRHDLSVQEELLPTLEDRYYPALSTAVDSMQRDRDTESIRLMEGDHLDKNRADGTRLLYKDSVLWDSLGVAGRILGLSTSDNTTVVSTGTGGKEAEPLHFTLNPSLSVWFQTYRSLSMSMGGDMTPLHPWGTLPMILRRAVMAYASLHPPLPSPALSSKKSTVPVVCADSCSVRHSVSVGNALLAYIRTLPIAVDPALHPTLHTSYEAPSLAALGQPLSRLLPEGADAFTDELSLSLGQTGDEFPASTHATLRGRTPNVATASPMMSPFQAGAPGASLPPPVPLSLFLSLRMGLWLPASILKAYTLSVCSYEFSVSRDPDAVSPFLLLLGEQRKLSGMYRTKQNGKIADFLLRDFSVDKNLVAASKNAFTVLGRGDTMRAVGWFALANMYEDAVLLAGRRSHDASLCVLAYRLYLASGKQVKATPSAQSRKTVGAGGESEVVTGDVVGAKLLTFLAKERDSDRETSTCASNENSLLMCLVKLSQDAHAHKGVALARSALSLLDTAGSEVMTGYKQRLSKDSMDSDSSESLSVMVERERHRTLSDILCLAHTVKEYHKRLAFFDKKVTSSSVKYLLLKSTKLLIALLGFSVDHHCRGRPHHSMSLIRVLSTLKECKEREKEETKAVEEALQTMQRDLASSATQLEGSTPLGAGLRPSAPPSSGFNLMRSVAPSPSPIGRPRSALTNGHGHGHTSRWGGPGQSHLRQGVGRTAASPEVSASGSSETPTSSSMETALSPASTSTKGESDVGSGMLSGFGWPSQNVPSKPLATLSPSPAVAPAPLNPVADFGSGTLSGWGSQNVPKKQPRPQIERERERESVRESSLRSMEAVSPPGPSESSSQASSARPTRPISGSDIESGSFNMGSFGFRNVPAQSPDVSADMSTPSGGDGGMDSGLLSWGAPMPTPKQRSPKGPVRGGVPPAPPRRNATPGGPFGSFSRMVSPSDQSSPESTVSTGTLSMKGWGGMGGGGGIGMLGRAANRSSVPSTPFTPHTPKGRHVTEGQREAERERQKEAQHQIESMKALVEKTLDTESSASLSAPMVDVCGSVVVSLVSDALVSVYKRYSAHMQLDASVETDAQGDEVDMTRTTLSNPASATDSPFPSHFAKTGPLSHARLSAFVGTLSKHAGVSVRDILNRAVSICGTVSSSSSGGITPQDMSLVVTLLRDSVCDAQDAITRSNTLASLGASQSSATSGRGSYKRGLVSLMEKHLQREAVSMAVSSGERSDHKVWQRSLTPLSVALSLLAPEETRARSIRSSTMGPPSLDSDSSSDSDLAPLSGDSGDVGVDVLSFVPVGAEQRVLVMDEMSSSEEQVLSHSEDESSDDYVREAPITAKQSNIGGEIPFGSSPGDIVISGQQVSSQEYFSPRTDSGPNSGCSSPTASRLREDPISSPIPASPTTLVGTVSRTSSPLVSPTASSTLGASTTTRTATFLSLPVLSALSLTTLPFPRVSGVDKAVIAYEWLARLRMGLDGVKERHRSQETMLSSCDKSATRTSGVFVLDTVQSLCAQRVLPLHIPEPVHTNRVYSAIAAIPAFRRVAQAVMGGVSASDESETAAFLSVFTPRTMQTPLGSSAMNVLNGVVAVLASSVLAKKATYLMAYTDSATERPSAAATALMQSSLRAVTDFSLTLSRVLFRTLGGGQRHRDISRLISDKIRTVLTEEHEIEAGSRPVIHLQQRLASFMSALGIVLIGLDLATSPSKGTTLGSIATAYGCPDVVTTVPVETVSEEAQTETEAPETIDVPGAVFVRRLGGAFMRQGLMRPVQFGERMDVPSTTEDGSKGLDCHVPIDLRECISPPLLSSLALLYCYSNSDHIRRLTAVLSVCSDLIGHFIDAKALLQAEGVSTDAHVLSGRHRLSGLVFPRHSLLNPSHDLCGRYNHSLYGARVVLSKIAQLSTVSAQRITHIGTLSVPIPSTHMNGDGSVMYTPGSKIRDLVIVCTQYAVLEIDASPGVEESGSGVCCSPGGRERERGRTMLSRGDVPSGTQVGQSMRPTLVKRPTSYVLPDARERERDRARTISGALPDTTSQLSDSDSDDVSQSMSQSGQSSSLSSREYSVGFGSKSTIKRGMGKKRGSFGSMTSSLSASLSREREKKRMVDREKERERCLESVVDRESMSPRREASVVLKRSMQPTAMCMCPQLGGYLIASRRRHTTSALYLAIPGQSDLIAISGLSPLLPDRDRERDHIVSISVTHWMGCTVALLGTKLSSLIAVRLPSDLTLCPSVDGETSLVEHPSFVSLDLDSDLVFALPGVFVDTSGKPAPVDIIEVCDPTSLLVVCATKAPTSTSNLLVCDGVGVRAGLVSQRGKASFLDWFQGSAPSTPRGRTGTVSRSASTRTLTPKNGRRDPTSVNTSSALVRPSVAGINSYREEFGHSLTQFRVLPGGIACLASLPASTAGTGAGRPAAVAVCGSVGRLVLLDPNTPKIMHEINTGLTKIKGACVVSTPSRVIGSLTPLVLPGVREGTGLSRDFGKEQDAWSLTGETASESGISIGTTCLLLLGSKGRMRMFHCASPDLPLICDLPCHPNSTQKHSNACVCVHTTAVQRGSVHGGLCMCPVIVMASKEGAVNAYVPHG</sequence>
<dbReference type="OrthoDB" id="342131at2759"/>
<feature type="region of interest" description="Disordered" evidence="1">
    <location>
        <begin position="517"/>
        <end position="556"/>
    </location>
</feature>
<feature type="compositionally biased region" description="Polar residues" evidence="1">
    <location>
        <begin position="1784"/>
        <end position="1793"/>
    </location>
</feature>
<dbReference type="PANTHER" id="PTHR13950">
    <property type="entry name" value="RABCONNECTIN-RELATED"/>
    <property type="match status" value="1"/>
</dbReference>
<dbReference type="Proteomes" id="UP000265618">
    <property type="component" value="Unassembled WGS sequence"/>
</dbReference>
<feature type="compositionally biased region" description="Basic and acidic residues" evidence="1">
    <location>
        <begin position="540"/>
        <end position="556"/>
    </location>
</feature>
<dbReference type="Pfam" id="PF12234">
    <property type="entry name" value="Rav1p_C"/>
    <property type="match status" value="1"/>
</dbReference>
<proteinExistence type="predicted"/>
<feature type="compositionally biased region" description="Basic and acidic residues" evidence="1">
    <location>
        <begin position="3154"/>
        <end position="3164"/>
    </location>
</feature>